<dbReference type="Proteomes" id="UP001501581">
    <property type="component" value="Unassembled WGS sequence"/>
</dbReference>
<dbReference type="PANTHER" id="PTHR43046">
    <property type="entry name" value="GDP-MANNOSE MANNOSYL HYDROLASE"/>
    <property type="match status" value="1"/>
</dbReference>
<reference evidence="8" key="1">
    <citation type="journal article" date="2019" name="Int. J. Syst. Evol. Microbiol.">
        <title>The Global Catalogue of Microorganisms (GCM) 10K type strain sequencing project: providing services to taxonomists for standard genome sequencing and annotation.</title>
        <authorList>
            <consortium name="The Broad Institute Genomics Platform"/>
            <consortium name="The Broad Institute Genome Sequencing Center for Infectious Disease"/>
            <person name="Wu L."/>
            <person name="Ma J."/>
        </authorList>
    </citation>
    <scope>NUCLEOTIDE SEQUENCE [LARGE SCALE GENOMIC DNA]</scope>
    <source>
        <strain evidence="8">JCM 13008</strain>
    </source>
</reference>
<keyword evidence="3 5" id="KW-0378">Hydrolase</keyword>
<dbReference type="CDD" id="cd04685">
    <property type="entry name" value="NUDIX_Hydrolase"/>
    <property type="match status" value="1"/>
</dbReference>
<evidence type="ECO:0000256" key="5">
    <source>
        <dbReference type="RuleBase" id="RU003476"/>
    </source>
</evidence>
<dbReference type="InterPro" id="IPR015797">
    <property type="entry name" value="NUDIX_hydrolase-like_dom_sf"/>
</dbReference>
<protein>
    <recommendedName>
        <fullName evidence="6">Nudix hydrolase domain-containing protein</fullName>
    </recommendedName>
</protein>
<evidence type="ECO:0000256" key="3">
    <source>
        <dbReference type="ARBA" id="ARBA00022801"/>
    </source>
</evidence>
<dbReference type="Gene3D" id="3.90.79.10">
    <property type="entry name" value="Nucleoside Triphosphate Pyrophosphohydrolase"/>
    <property type="match status" value="1"/>
</dbReference>
<evidence type="ECO:0000256" key="4">
    <source>
        <dbReference type="ARBA" id="ARBA00022842"/>
    </source>
</evidence>
<dbReference type="InterPro" id="IPR020084">
    <property type="entry name" value="NUDIX_hydrolase_CS"/>
</dbReference>
<feature type="domain" description="Nudix hydrolase" evidence="6">
    <location>
        <begin position="22"/>
        <end position="162"/>
    </location>
</feature>
<evidence type="ECO:0000259" key="6">
    <source>
        <dbReference type="PROSITE" id="PS51462"/>
    </source>
</evidence>
<proteinExistence type="inferred from homology"/>
<name>A0ABP4E778_9ACTN</name>
<keyword evidence="8" id="KW-1185">Reference proteome</keyword>
<dbReference type="PRINTS" id="PR00502">
    <property type="entry name" value="NUDIXFAMILY"/>
</dbReference>
<keyword evidence="4" id="KW-0460">Magnesium</keyword>
<dbReference type="SUPFAM" id="SSF55811">
    <property type="entry name" value="Nudix"/>
    <property type="match status" value="1"/>
</dbReference>
<dbReference type="RefSeq" id="WP_343990632.1">
    <property type="nucleotide sequence ID" value="NZ_BAAALG010000001.1"/>
</dbReference>
<sequence length="188" mass="20963">MAVEENTRTFEVPDDPARRPLRRRSTVRVLVIDDAGRVLLFRDSDPGTGATWWITPGGGIDEGESELAAVRRELAEETGLEVAAEQVIGPLAARRVWHGYSDVVVDQRDTFYAVRTQAFEIDTSGHTEEEQITLQESRWWSRAELADPAGAVLWPVDLTAFLDLLASPERWPLSLPDVEESSVPVRPS</sequence>
<dbReference type="PANTHER" id="PTHR43046:SF12">
    <property type="entry name" value="GDP-MANNOSE MANNOSYL HYDROLASE"/>
    <property type="match status" value="1"/>
</dbReference>
<evidence type="ECO:0000256" key="2">
    <source>
        <dbReference type="ARBA" id="ARBA00005582"/>
    </source>
</evidence>
<accession>A0ABP4E778</accession>
<evidence type="ECO:0000256" key="1">
    <source>
        <dbReference type="ARBA" id="ARBA00001946"/>
    </source>
</evidence>
<evidence type="ECO:0000313" key="7">
    <source>
        <dbReference type="EMBL" id="GAA1091638.1"/>
    </source>
</evidence>
<comment type="similarity">
    <text evidence="2 5">Belongs to the Nudix hydrolase family.</text>
</comment>
<dbReference type="Pfam" id="PF00293">
    <property type="entry name" value="NUDIX"/>
    <property type="match status" value="1"/>
</dbReference>
<organism evidence="7 8">
    <name type="scientific">Nocardioides dubius</name>
    <dbReference type="NCBI Taxonomy" id="317019"/>
    <lineage>
        <taxon>Bacteria</taxon>
        <taxon>Bacillati</taxon>
        <taxon>Actinomycetota</taxon>
        <taxon>Actinomycetes</taxon>
        <taxon>Propionibacteriales</taxon>
        <taxon>Nocardioidaceae</taxon>
        <taxon>Nocardioides</taxon>
    </lineage>
</organism>
<comment type="caution">
    <text evidence="7">The sequence shown here is derived from an EMBL/GenBank/DDBJ whole genome shotgun (WGS) entry which is preliminary data.</text>
</comment>
<gene>
    <name evidence="7" type="ORF">GCM10009668_03060</name>
</gene>
<dbReference type="PROSITE" id="PS00893">
    <property type="entry name" value="NUDIX_BOX"/>
    <property type="match status" value="1"/>
</dbReference>
<dbReference type="EMBL" id="BAAALG010000001">
    <property type="protein sequence ID" value="GAA1091638.1"/>
    <property type="molecule type" value="Genomic_DNA"/>
</dbReference>
<evidence type="ECO:0000313" key="8">
    <source>
        <dbReference type="Proteomes" id="UP001501581"/>
    </source>
</evidence>
<dbReference type="PROSITE" id="PS51462">
    <property type="entry name" value="NUDIX"/>
    <property type="match status" value="1"/>
</dbReference>
<dbReference type="InterPro" id="IPR020476">
    <property type="entry name" value="Nudix_hydrolase"/>
</dbReference>
<dbReference type="InterPro" id="IPR000086">
    <property type="entry name" value="NUDIX_hydrolase_dom"/>
</dbReference>
<comment type="cofactor">
    <cofactor evidence="1">
        <name>Mg(2+)</name>
        <dbReference type="ChEBI" id="CHEBI:18420"/>
    </cofactor>
</comment>